<comment type="caution">
    <text evidence="4">The sequence shown here is derived from an EMBL/GenBank/DDBJ whole genome shotgun (WGS) entry which is preliminary data.</text>
</comment>
<dbReference type="Gene3D" id="3.40.1440.10">
    <property type="entry name" value="GIY-YIG endonuclease"/>
    <property type="match status" value="1"/>
</dbReference>
<dbReference type="InterPro" id="IPR035901">
    <property type="entry name" value="GIY-YIG_endonuc_sf"/>
</dbReference>
<dbReference type="eggNOG" id="COG2827">
    <property type="taxonomic scope" value="Bacteria"/>
</dbReference>
<name>I4VPC6_9GAMM</name>
<feature type="compositionally biased region" description="Basic and acidic residues" evidence="2">
    <location>
        <begin position="132"/>
        <end position="142"/>
    </location>
</feature>
<evidence type="ECO:0000259" key="3">
    <source>
        <dbReference type="PROSITE" id="PS50164"/>
    </source>
</evidence>
<dbReference type="AlphaFoldDB" id="I4VPC6"/>
<feature type="compositionally biased region" description="Basic and acidic residues" evidence="2">
    <location>
        <begin position="112"/>
        <end position="123"/>
    </location>
</feature>
<dbReference type="SUPFAM" id="SSF82771">
    <property type="entry name" value="GIY-YIG endonuclease"/>
    <property type="match status" value="1"/>
</dbReference>
<dbReference type="InterPro" id="IPR050190">
    <property type="entry name" value="UPF0213_domain"/>
</dbReference>
<dbReference type="EMBL" id="AJXU01000042">
    <property type="protein sequence ID" value="EIL89067.1"/>
    <property type="molecule type" value="Genomic_DNA"/>
</dbReference>
<dbReference type="SMART" id="SM00465">
    <property type="entry name" value="GIYc"/>
    <property type="match status" value="1"/>
</dbReference>
<proteinExistence type="inferred from homology"/>
<evidence type="ECO:0000313" key="5">
    <source>
        <dbReference type="Proteomes" id="UP000004210"/>
    </source>
</evidence>
<dbReference type="Pfam" id="PF01541">
    <property type="entry name" value="GIY-YIG"/>
    <property type="match status" value="1"/>
</dbReference>
<dbReference type="PROSITE" id="PS50164">
    <property type="entry name" value="GIY_YIG"/>
    <property type="match status" value="1"/>
</dbReference>
<evidence type="ECO:0000256" key="2">
    <source>
        <dbReference type="SAM" id="MobiDB-lite"/>
    </source>
</evidence>
<sequence>MTRELHPAVYIMASARNGTLYIGVTSNLVQRVWQHREGVVEGFTHRYRIKTLVWYEQHDTMESAITREKALKKWNRDWKLRLIEASNPDWRDLWPEIVGDEAPHSSQPPARHSREGGNPERDQPSIPQALDSRLRGNDGEAP</sequence>
<dbReference type="PANTHER" id="PTHR34477:SF5">
    <property type="entry name" value="BSL5627 PROTEIN"/>
    <property type="match status" value="1"/>
</dbReference>
<dbReference type="PANTHER" id="PTHR34477">
    <property type="entry name" value="UPF0213 PROTEIN YHBQ"/>
    <property type="match status" value="1"/>
</dbReference>
<dbReference type="CDD" id="cd10448">
    <property type="entry name" value="GIY-YIG_unchar_3"/>
    <property type="match status" value="1"/>
</dbReference>
<comment type="similarity">
    <text evidence="1">Belongs to the UPF0213 family.</text>
</comment>
<dbReference type="OrthoDB" id="9807770at2"/>
<reference evidence="4 5" key="1">
    <citation type="journal article" date="2012" name="J. Bacteriol.">
        <title>Genome sequences for six rhodanobacter strains, isolated from soils and the terrestrial subsurface, with variable denitrification capabilities.</title>
        <authorList>
            <person name="Kostka J.E."/>
            <person name="Green S.J."/>
            <person name="Rishishwar L."/>
            <person name="Prakash O."/>
            <person name="Katz L.S."/>
            <person name="Marino-Ramirez L."/>
            <person name="Jordan I.K."/>
            <person name="Munk C."/>
            <person name="Ivanova N."/>
            <person name="Mikhailova N."/>
            <person name="Watson D.B."/>
            <person name="Brown S.D."/>
            <person name="Palumbo A.V."/>
            <person name="Brooks S.C."/>
        </authorList>
    </citation>
    <scope>NUCLEOTIDE SEQUENCE [LARGE SCALE GENOMIC DNA]</scope>
    <source>
        <strain evidence="5">Jip2T</strain>
    </source>
</reference>
<dbReference type="STRING" id="1163408.UU9_10492"/>
<gene>
    <name evidence="4" type="ORF">UU9_10492</name>
</gene>
<feature type="region of interest" description="Disordered" evidence="2">
    <location>
        <begin position="96"/>
        <end position="142"/>
    </location>
</feature>
<dbReference type="InterPro" id="IPR000305">
    <property type="entry name" value="GIY-YIG_endonuc"/>
</dbReference>
<keyword evidence="5" id="KW-1185">Reference proteome</keyword>
<protein>
    <submittedName>
        <fullName evidence="4">Excinuclease ABC subunit C</fullName>
    </submittedName>
</protein>
<accession>I4VPC6</accession>
<dbReference type="Proteomes" id="UP000004210">
    <property type="component" value="Unassembled WGS sequence"/>
</dbReference>
<feature type="domain" description="GIY-YIG" evidence="3">
    <location>
        <begin position="5"/>
        <end position="81"/>
    </location>
</feature>
<organism evidence="4 5">
    <name type="scientific">Rhodanobacter fulvus Jip2</name>
    <dbReference type="NCBI Taxonomy" id="1163408"/>
    <lineage>
        <taxon>Bacteria</taxon>
        <taxon>Pseudomonadati</taxon>
        <taxon>Pseudomonadota</taxon>
        <taxon>Gammaproteobacteria</taxon>
        <taxon>Lysobacterales</taxon>
        <taxon>Rhodanobacteraceae</taxon>
        <taxon>Rhodanobacter</taxon>
    </lineage>
</organism>
<evidence type="ECO:0000313" key="4">
    <source>
        <dbReference type="EMBL" id="EIL89067.1"/>
    </source>
</evidence>
<dbReference type="RefSeq" id="WP_007081735.1">
    <property type="nucleotide sequence ID" value="NZ_AJXU01000042.1"/>
</dbReference>
<dbReference type="PATRIC" id="fig|1163408.3.peg.2150"/>
<evidence type="ECO:0000256" key="1">
    <source>
        <dbReference type="ARBA" id="ARBA00007435"/>
    </source>
</evidence>